<keyword evidence="2" id="KW-0472">Membrane</keyword>
<evidence type="ECO:0008006" key="5">
    <source>
        <dbReference type="Google" id="ProtNLM"/>
    </source>
</evidence>
<evidence type="ECO:0000313" key="3">
    <source>
        <dbReference type="EMBL" id="NYE12843.1"/>
    </source>
</evidence>
<evidence type="ECO:0000256" key="2">
    <source>
        <dbReference type="SAM" id="Phobius"/>
    </source>
</evidence>
<keyword evidence="2" id="KW-0812">Transmembrane</keyword>
<dbReference type="EMBL" id="JACCBT010000001">
    <property type="protein sequence ID" value="NYE12843.1"/>
    <property type="molecule type" value="Genomic_DNA"/>
</dbReference>
<name>A0A7Y9GAB0_9ACTN</name>
<dbReference type="AlphaFoldDB" id="A0A7Y9GAB0"/>
<keyword evidence="2" id="KW-1133">Transmembrane helix</keyword>
<feature type="region of interest" description="Disordered" evidence="1">
    <location>
        <begin position="153"/>
        <end position="204"/>
    </location>
</feature>
<proteinExistence type="predicted"/>
<dbReference type="RefSeq" id="WP_179833991.1">
    <property type="nucleotide sequence ID" value="NZ_BMRD01000001.1"/>
</dbReference>
<feature type="transmembrane region" description="Helical" evidence="2">
    <location>
        <begin position="53"/>
        <end position="72"/>
    </location>
</feature>
<gene>
    <name evidence="3" type="ORF">BJ999_003139</name>
</gene>
<sequence>MAGTMRVPRTRGALSGILLILLGLWGALLPLVGPYFHYGFAPDDTWVYNTDRLQLSIAPGAAAALGGLILLFSANRVVGMFGGWLAALAGAWFAVGPILATLWNVPGVGAPLGTGEGRHIAEQLAGFTGLGVVIVFLAALALGRFAVVGVRERRPDEPEPEPEPPGSNTTQPLVYGRYARENQPGQGPPPTGDQHVAGDTRWER</sequence>
<protein>
    <recommendedName>
        <fullName evidence="5">Secreted protein</fullName>
    </recommendedName>
</protein>
<feature type="transmembrane region" description="Helical" evidence="2">
    <location>
        <begin position="84"/>
        <end position="105"/>
    </location>
</feature>
<accession>A0A7Y9GAB0</accession>
<feature type="transmembrane region" description="Helical" evidence="2">
    <location>
        <begin position="125"/>
        <end position="147"/>
    </location>
</feature>
<organism evidence="3 4">
    <name type="scientific">Actinomadura citrea</name>
    <dbReference type="NCBI Taxonomy" id="46158"/>
    <lineage>
        <taxon>Bacteria</taxon>
        <taxon>Bacillati</taxon>
        <taxon>Actinomycetota</taxon>
        <taxon>Actinomycetes</taxon>
        <taxon>Streptosporangiales</taxon>
        <taxon>Thermomonosporaceae</taxon>
        <taxon>Actinomadura</taxon>
    </lineage>
</organism>
<dbReference type="Proteomes" id="UP000591272">
    <property type="component" value="Unassembled WGS sequence"/>
</dbReference>
<comment type="caution">
    <text evidence="3">The sequence shown here is derived from an EMBL/GenBank/DDBJ whole genome shotgun (WGS) entry which is preliminary data.</text>
</comment>
<feature type="transmembrane region" description="Helical" evidence="2">
    <location>
        <begin position="12"/>
        <end position="33"/>
    </location>
</feature>
<evidence type="ECO:0000256" key="1">
    <source>
        <dbReference type="SAM" id="MobiDB-lite"/>
    </source>
</evidence>
<evidence type="ECO:0000313" key="4">
    <source>
        <dbReference type="Proteomes" id="UP000591272"/>
    </source>
</evidence>
<keyword evidence="4" id="KW-1185">Reference proteome</keyword>
<reference evidence="3 4" key="1">
    <citation type="submission" date="2020-07" db="EMBL/GenBank/DDBJ databases">
        <title>Sequencing the genomes of 1000 actinobacteria strains.</title>
        <authorList>
            <person name="Klenk H.-P."/>
        </authorList>
    </citation>
    <scope>NUCLEOTIDE SEQUENCE [LARGE SCALE GENOMIC DNA]</scope>
    <source>
        <strain evidence="3 4">DSM 43461</strain>
    </source>
</reference>